<dbReference type="GeneID" id="95349250"/>
<dbReference type="InterPro" id="IPR030395">
    <property type="entry name" value="GP_PDE_dom"/>
</dbReference>
<dbReference type="Gene3D" id="3.20.20.190">
    <property type="entry name" value="Phosphatidylinositol (PI) phosphodiesterase"/>
    <property type="match status" value="1"/>
</dbReference>
<dbReference type="KEGG" id="laca:LAC1533_1150"/>
<reference evidence="3" key="1">
    <citation type="submission" date="2016-11" db="EMBL/GenBank/DDBJ databases">
        <authorList>
            <person name="Papadimitriou K."/>
        </authorList>
    </citation>
    <scope>NUCLEOTIDE SEQUENCE [LARGE SCALE GENOMIC DNA]</scope>
    <source>
        <strain evidence="3">ACA-DC 1533</strain>
    </source>
</reference>
<dbReference type="SUPFAM" id="SSF51695">
    <property type="entry name" value="PLC-like phosphodiesterases"/>
    <property type="match status" value="1"/>
</dbReference>
<dbReference type="AlphaFoldDB" id="A0A1K1KNY1"/>
<dbReference type="PANTHER" id="PTHR46211:SF1">
    <property type="entry name" value="GLYCEROPHOSPHODIESTER PHOSPHODIESTERASE, CYTOPLASMIC"/>
    <property type="match status" value="1"/>
</dbReference>
<dbReference type="Pfam" id="PF03009">
    <property type="entry name" value="GDPD"/>
    <property type="match status" value="1"/>
</dbReference>
<evidence type="ECO:0000313" key="3">
    <source>
        <dbReference type="Proteomes" id="UP000190935"/>
    </source>
</evidence>
<gene>
    <name evidence="2" type="ORF">LAC1533_1150</name>
</gene>
<evidence type="ECO:0000259" key="1">
    <source>
        <dbReference type="PROSITE" id="PS51704"/>
    </source>
</evidence>
<dbReference type="InterPro" id="IPR017946">
    <property type="entry name" value="PLC-like_Pdiesterase_TIM-brl"/>
</dbReference>
<dbReference type="Proteomes" id="UP000190935">
    <property type="component" value="Chromosome I"/>
</dbReference>
<dbReference type="GO" id="GO:0006629">
    <property type="term" value="P:lipid metabolic process"/>
    <property type="evidence" value="ECO:0007669"/>
    <property type="project" value="InterPro"/>
</dbReference>
<dbReference type="EMBL" id="LT630287">
    <property type="protein sequence ID" value="SFV40570.1"/>
    <property type="molecule type" value="Genomic_DNA"/>
</dbReference>
<proteinExistence type="predicted"/>
<dbReference type="RefSeq" id="WP_079579109.1">
    <property type="nucleotide sequence ID" value="NZ_LT630287.1"/>
</dbReference>
<sequence length="640" mass="71530">MTNLKREIEFPNDYDKKKVDSRTQIRSNAIRDYKAARYGGDIREAMADGVDISSVIATEANDNSKSAKLIANGTQNRLDAQINGQDKDNESKDARVSKADGKTYNILKDRLDAMDKKPQQAVDDLEIGGTNLLTNSDVWSTNDEITFYNNDLSIDIAAFVGKHLTLSFQFDVDKVTSVSSFSKMLMNMTFYKDDEKIGTYNCWSRALETGDSFHGKRISNTITIPEGTNRIGSIGVKSKGIKGKNLKFGRPKIELGTKATDWSPAPEDSHHHQAFRKGTRFFAHRGNTKQAPENSLPAIKRTTGFAGVEIDIHATSDGRWVVMHDGTVDRMTNGTGVIASFTFNDLRKLRIDVGNEFFEHWRDSDLLIPTLEEALIICKERQLIPIIEIKKDAGEVYTSDNFDSLTNIIKQFGVEDEMIFISFDYNSLKEVKKRMPLVEVQYLTSDLTSGLISQAQQLGVNSGLDVEYSADNLTNGNVLKAHQAGLKVGVWCPNDDSTRNSLLSKGVDFITTNASSGELMWHYLNENDMWHGWYNIQNPHFSSYVREVAPGEIEIAFNIKGGTRKQGTVVFTLPDWAKPVDDRWLSCAVRRSGGVDMGTVDINFSADKKTAEMSCGLGWDAVPDDESSDYWVSGDLFYHI</sequence>
<dbReference type="EC" id="3.1.4.46" evidence="2"/>
<evidence type="ECO:0000313" key="2">
    <source>
        <dbReference type="EMBL" id="SFV40570.1"/>
    </source>
</evidence>
<accession>A0A1K1KNY1</accession>
<protein>
    <submittedName>
        <fullName evidence="2">Glycerophosphoryl diester phosphodiesterase</fullName>
        <ecNumber evidence="2">3.1.4.46</ecNumber>
    </submittedName>
</protein>
<dbReference type="PANTHER" id="PTHR46211">
    <property type="entry name" value="GLYCEROPHOSPHORYL DIESTER PHOSPHODIESTERASE"/>
    <property type="match status" value="1"/>
</dbReference>
<organism evidence="2 3">
    <name type="scientific">Ligilactobacillus acidipiscis</name>
    <dbReference type="NCBI Taxonomy" id="89059"/>
    <lineage>
        <taxon>Bacteria</taxon>
        <taxon>Bacillati</taxon>
        <taxon>Bacillota</taxon>
        <taxon>Bacilli</taxon>
        <taxon>Lactobacillales</taxon>
        <taxon>Lactobacillaceae</taxon>
        <taxon>Ligilactobacillus</taxon>
    </lineage>
</organism>
<feature type="domain" description="GP-PDE" evidence="1">
    <location>
        <begin position="279"/>
        <end position="522"/>
    </location>
</feature>
<name>A0A1K1KNY1_9LACO</name>
<keyword evidence="2" id="KW-0378">Hydrolase</keyword>
<dbReference type="GO" id="GO:0008889">
    <property type="term" value="F:glycerophosphodiester phosphodiesterase activity"/>
    <property type="evidence" value="ECO:0007669"/>
    <property type="project" value="UniProtKB-EC"/>
</dbReference>
<dbReference type="PROSITE" id="PS51704">
    <property type="entry name" value="GP_PDE"/>
    <property type="match status" value="1"/>
</dbReference>